<dbReference type="Pfam" id="PF00491">
    <property type="entry name" value="Arginase"/>
    <property type="match status" value="1"/>
</dbReference>
<evidence type="ECO:0000256" key="2">
    <source>
        <dbReference type="ARBA" id="ARBA00022801"/>
    </source>
</evidence>
<dbReference type="Proteomes" id="UP001597045">
    <property type="component" value="Unassembled WGS sequence"/>
</dbReference>
<keyword evidence="3" id="KW-0464">Manganese</keyword>
<dbReference type="SUPFAM" id="SSF52768">
    <property type="entry name" value="Arginase/deacetylase"/>
    <property type="match status" value="1"/>
</dbReference>
<dbReference type="Gene3D" id="3.40.800.10">
    <property type="entry name" value="Ureohydrolase domain"/>
    <property type="match status" value="1"/>
</dbReference>
<gene>
    <name evidence="5" type="ORF">ACFQ1S_39180</name>
</gene>
<evidence type="ECO:0000256" key="1">
    <source>
        <dbReference type="ARBA" id="ARBA00022723"/>
    </source>
</evidence>
<evidence type="ECO:0000256" key="3">
    <source>
        <dbReference type="ARBA" id="ARBA00023211"/>
    </source>
</evidence>
<protein>
    <submittedName>
        <fullName evidence="5">Arginase family protein</fullName>
    </submittedName>
</protein>
<dbReference type="InterPro" id="IPR006035">
    <property type="entry name" value="Ureohydrolase"/>
</dbReference>
<dbReference type="PROSITE" id="PS51409">
    <property type="entry name" value="ARGINASE_2"/>
    <property type="match status" value="1"/>
</dbReference>
<keyword evidence="2" id="KW-0378">Hydrolase</keyword>
<dbReference type="PANTHER" id="PTHR43782">
    <property type="entry name" value="ARGINASE"/>
    <property type="match status" value="1"/>
</dbReference>
<dbReference type="InterPro" id="IPR023696">
    <property type="entry name" value="Ureohydrolase_dom_sf"/>
</dbReference>
<accession>A0ABW3MLW8</accession>
<dbReference type="PANTHER" id="PTHR43782:SF3">
    <property type="entry name" value="ARGINASE"/>
    <property type="match status" value="1"/>
</dbReference>
<keyword evidence="1" id="KW-0479">Metal-binding</keyword>
<evidence type="ECO:0000313" key="5">
    <source>
        <dbReference type="EMBL" id="MFD1051133.1"/>
    </source>
</evidence>
<comment type="similarity">
    <text evidence="4">Belongs to the arginase family.</text>
</comment>
<proteinExistence type="inferred from homology"/>
<feature type="non-terminal residue" evidence="5">
    <location>
        <position position="128"/>
    </location>
</feature>
<evidence type="ECO:0000256" key="4">
    <source>
        <dbReference type="PROSITE-ProRule" id="PRU00742"/>
    </source>
</evidence>
<reference evidence="6" key="1">
    <citation type="journal article" date="2019" name="Int. J. Syst. Evol. Microbiol.">
        <title>The Global Catalogue of Microorganisms (GCM) 10K type strain sequencing project: providing services to taxonomists for standard genome sequencing and annotation.</title>
        <authorList>
            <consortium name="The Broad Institute Genomics Platform"/>
            <consortium name="The Broad Institute Genome Sequencing Center for Infectious Disease"/>
            <person name="Wu L."/>
            <person name="Ma J."/>
        </authorList>
    </citation>
    <scope>NUCLEOTIDE SEQUENCE [LARGE SCALE GENOMIC DNA]</scope>
    <source>
        <strain evidence="6">JCM 31486</strain>
    </source>
</reference>
<organism evidence="5 6">
    <name type="scientific">Kibdelosporangium lantanae</name>
    <dbReference type="NCBI Taxonomy" id="1497396"/>
    <lineage>
        <taxon>Bacteria</taxon>
        <taxon>Bacillati</taxon>
        <taxon>Actinomycetota</taxon>
        <taxon>Actinomycetes</taxon>
        <taxon>Pseudonocardiales</taxon>
        <taxon>Pseudonocardiaceae</taxon>
        <taxon>Kibdelosporangium</taxon>
    </lineage>
</organism>
<keyword evidence="6" id="KW-1185">Reference proteome</keyword>
<comment type="caution">
    <text evidence="5">The sequence shown here is derived from an EMBL/GenBank/DDBJ whole genome shotgun (WGS) entry which is preliminary data.</text>
</comment>
<sequence>MTTVLCVPQWQGSASPDAPRLAPGAHRTADLLAADTVVTVPVVTGTEEITDGIRASAVLVENLRLTAEALTKTDDFVITVGGDCGVDMAPITAARERYGDDLTVLWIDAHPDVHGPGDLTSGAHHGMV</sequence>
<dbReference type="EMBL" id="JBHTIS010003352">
    <property type="protein sequence ID" value="MFD1051133.1"/>
    <property type="molecule type" value="Genomic_DNA"/>
</dbReference>
<evidence type="ECO:0000313" key="6">
    <source>
        <dbReference type="Proteomes" id="UP001597045"/>
    </source>
</evidence>
<name>A0ABW3MLW8_9PSEU</name>